<feature type="region of interest" description="Disordered" evidence="1">
    <location>
        <begin position="194"/>
        <end position="217"/>
    </location>
</feature>
<keyword evidence="2" id="KW-1133">Transmembrane helix</keyword>
<accession>A0AAW0M4A9</accession>
<organism evidence="3 4">
    <name type="scientific">Quercus suber</name>
    <name type="common">Cork oak</name>
    <dbReference type="NCBI Taxonomy" id="58331"/>
    <lineage>
        <taxon>Eukaryota</taxon>
        <taxon>Viridiplantae</taxon>
        <taxon>Streptophyta</taxon>
        <taxon>Embryophyta</taxon>
        <taxon>Tracheophyta</taxon>
        <taxon>Spermatophyta</taxon>
        <taxon>Magnoliopsida</taxon>
        <taxon>eudicotyledons</taxon>
        <taxon>Gunneridae</taxon>
        <taxon>Pentapetalae</taxon>
        <taxon>rosids</taxon>
        <taxon>fabids</taxon>
        <taxon>Fagales</taxon>
        <taxon>Fagaceae</taxon>
        <taxon>Quercus</taxon>
    </lineage>
</organism>
<gene>
    <name evidence="3" type="ORF">CFP56_014614</name>
</gene>
<feature type="transmembrane region" description="Helical" evidence="2">
    <location>
        <begin position="106"/>
        <end position="128"/>
    </location>
</feature>
<sequence>MEKALGNHNCMWGQRQLFSLPLWNPLTVAVKLKPGRQRQKPIGLVAQRNASVSVSVAGNGSDSTLRRPPDFHLPNWNSFPSTLTLTLTAQPLPIQQQLLLKPSPQLALFSLLFVLSMALGSILSLAILSIPIMNAFTRLAASMDKLSKVVSEEVPGTLSSLKLSGLEINELTQQLDKLSFWSLLPKERKNQISPVTLEGETETSTTSLEEDYAMAEI</sequence>
<comment type="caution">
    <text evidence="3">The sequence shown here is derived from an EMBL/GenBank/DDBJ whole genome shotgun (WGS) entry which is preliminary data.</text>
</comment>
<keyword evidence="2" id="KW-0812">Transmembrane</keyword>
<dbReference type="Proteomes" id="UP000237347">
    <property type="component" value="Unassembled WGS sequence"/>
</dbReference>
<reference evidence="3 4" key="1">
    <citation type="journal article" date="2018" name="Sci. Data">
        <title>The draft genome sequence of cork oak.</title>
        <authorList>
            <person name="Ramos A.M."/>
            <person name="Usie A."/>
            <person name="Barbosa P."/>
            <person name="Barros P.M."/>
            <person name="Capote T."/>
            <person name="Chaves I."/>
            <person name="Simoes F."/>
            <person name="Abreu I."/>
            <person name="Carrasquinho I."/>
            <person name="Faro C."/>
            <person name="Guimaraes J.B."/>
            <person name="Mendonca D."/>
            <person name="Nobrega F."/>
            <person name="Rodrigues L."/>
            <person name="Saibo N.J.M."/>
            <person name="Varela M.C."/>
            <person name="Egas C."/>
            <person name="Matos J."/>
            <person name="Miguel C.M."/>
            <person name="Oliveira M.M."/>
            <person name="Ricardo C.P."/>
            <person name="Goncalves S."/>
        </authorList>
    </citation>
    <scope>NUCLEOTIDE SEQUENCE [LARGE SCALE GENOMIC DNA]</scope>
    <source>
        <strain evidence="4">cv. HL8</strain>
    </source>
</reference>
<dbReference type="PANTHER" id="PTHR33825">
    <property type="entry name" value="CHITINASE-LIKE PROTEIN"/>
    <property type="match status" value="1"/>
</dbReference>
<keyword evidence="4" id="KW-1185">Reference proteome</keyword>
<protein>
    <submittedName>
        <fullName evidence="3">Uncharacterized protein</fullName>
    </submittedName>
</protein>
<evidence type="ECO:0000313" key="4">
    <source>
        <dbReference type="Proteomes" id="UP000237347"/>
    </source>
</evidence>
<dbReference type="EMBL" id="PKMF04000022">
    <property type="protein sequence ID" value="KAK7858128.1"/>
    <property type="molecule type" value="Genomic_DNA"/>
</dbReference>
<proteinExistence type="predicted"/>
<evidence type="ECO:0000256" key="2">
    <source>
        <dbReference type="SAM" id="Phobius"/>
    </source>
</evidence>
<feature type="compositionally biased region" description="Acidic residues" evidence="1">
    <location>
        <begin position="208"/>
        <end position="217"/>
    </location>
</feature>
<evidence type="ECO:0000313" key="3">
    <source>
        <dbReference type="EMBL" id="KAK7858128.1"/>
    </source>
</evidence>
<evidence type="ECO:0000256" key="1">
    <source>
        <dbReference type="SAM" id="MobiDB-lite"/>
    </source>
</evidence>
<dbReference type="PANTHER" id="PTHR33825:SF4">
    <property type="entry name" value="OS05G0137600 PROTEIN"/>
    <property type="match status" value="1"/>
</dbReference>
<name>A0AAW0M4A9_QUESU</name>
<keyword evidence="2" id="KW-0472">Membrane</keyword>
<feature type="compositionally biased region" description="Low complexity" evidence="1">
    <location>
        <begin position="196"/>
        <end position="207"/>
    </location>
</feature>
<dbReference type="AlphaFoldDB" id="A0AAW0M4A9"/>